<evidence type="ECO:0000313" key="2">
    <source>
        <dbReference type="Proteomes" id="UP000886998"/>
    </source>
</evidence>
<protein>
    <submittedName>
        <fullName evidence="1">Uncharacterized protein</fullName>
    </submittedName>
</protein>
<evidence type="ECO:0000313" key="1">
    <source>
        <dbReference type="EMBL" id="GFS33334.1"/>
    </source>
</evidence>
<dbReference type="EMBL" id="BMAV01024467">
    <property type="protein sequence ID" value="GFS33334.1"/>
    <property type="molecule type" value="Genomic_DNA"/>
</dbReference>
<gene>
    <name evidence="1" type="ORF">TNIN_180941</name>
</gene>
<accession>A0A8X6J478</accession>
<organism evidence="1 2">
    <name type="scientific">Trichonephila inaurata madagascariensis</name>
    <dbReference type="NCBI Taxonomy" id="2747483"/>
    <lineage>
        <taxon>Eukaryota</taxon>
        <taxon>Metazoa</taxon>
        <taxon>Ecdysozoa</taxon>
        <taxon>Arthropoda</taxon>
        <taxon>Chelicerata</taxon>
        <taxon>Arachnida</taxon>
        <taxon>Araneae</taxon>
        <taxon>Araneomorphae</taxon>
        <taxon>Entelegynae</taxon>
        <taxon>Araneoidea</taxon>
        <taxon>Nephilidae</taxon>
        <taxon>Trichonephila</taxon>
        <taxon>Trichonephila inaurata</taxon>
    </lineage>
</organism>
<reference evidence="1" key="1">
    <citation type="submission" date="2020-08" db="EMBL/GenBank/DDBJ databases">
        <title>Multicomponent nature underlies the extraordinary mechanical properties of spider dragline silk.</title>
        <authorList>
            <person name="Kono N."/>
            <person name="Nakamura H."/>
            <person name="Mori M."/>
            <person name="Yoshida Y."/>
            <person name="Ohtoshi R."/>
            <person name="Malay A.D."/>
            <person name="Moran D.A.P."/>
            <person name="Tomita M."/>
            <person name="Numata K."/>
            <person name="Arakawa K."/>
        </authorList>
    </citation>
    <scope>NUCLEOTIDE SEQUENCE</scope>
</reference>
<dbReference type="AlphaFoldDB" id="A0A8X6J478"/>
<dbReference type="Proteomes" id="UP000886998">
    <property type="component" value="Unassembled WGS sequence"/>
</dbReference>
<sequence>MEEGRIVFCVVAESEFLIPSSYKFGEYFILQKPLAPRVSSRRPRATKAADNQCTALQERQKIEADEIKDPCNRPLSDQSQFTEVHKLYACNEGL</sequence>
<proteinExistence type="predicted"/>
<name>A0A8X6J478_9ARAC</name>
<comment type="caution">
    <text evidence="1">The sequence shown here is derived from an EMBL/GenBank/DDBJ whole genome shotgun (WGS) entry which is preliminary data.</text>
</comment>
<keyword evidence="2" id="KW-1185">Reference proteome</keyword>